<reference evidence="1 2" key="1">
    <citation type="submission" date="2019-03" db="EMBL/GenBank/DDBJ databases">
        <title>Single cell metagenomics reveals metabolic interactions within the superorganism composed of flagellate Streblomastix strix and complex community of Bacteroidetes bacteria on its surface.</title>
        <authorList>
            <person name="Treitli S.C."/>
            <person name="Kolisko M."/>
            <person name="Husnik F."/>
            <person name="Keeling P."/>
            <person name="Hampl V."/>
        </authorList>
    </citation>
    <scope>NUCLEOTIDE SEQUENCE [LARGE SCALE GENOMIC DNA]</scope>
    <source>
        <strain evidence="1">ST1C</strain>
    </source>
</reference>
<protein>
    <submittedName>
        <fullName evidence="1">Uncharacterized protein</fullName>
    </submittedName>
</protein>
<accession>A0A5J4THX7</accession>
<evidence type="ECO:0000313" key="2">
    <source>
        <dbReference type="Proteomes" id="UP000324800"/>
    </source>
</evidence>
<dbReference type="Proteomes" id="UP000324800">
    <property type="component" value="Unassembled WGS sequence"/>
</dbReference>
<name>A0A5J4THX7_9EUKA</name>
<dbReference type="AlphaFoldDB" id="A0A5J4THX7"/>
<evidence type="ECO:0000313" key="1">
    <source>
        <dbReference type="EMBL" id="KAA6357729.1"/>
    </source>
</evidence>
<proteinExistence type="predicted"/>
<organism evidence="1 2">
    <name type="scientific">Streblomastix strix</name>
    <dbReference type="NCBI Taxonomy" id="222440"/>
    <lineage>
        <taxon>Eukaryota</taxon>
        <taxon>Metamonada</taxon>
        <taxon>Preaxostyla</taxon>
        <taxon>Oxymonadida</taxon>
        <taxon>Streblomastigidae</taxon>
        <taxon>Streblomastix</taxon>
    </lineage>
</organism>
<feature type="non-terminal residue" evidence="1">
    <location>
        <position position="1"/>
    </location>
</feature>
<comment type="caution">
    <text evidence="1">The sequence shown here is derived from an EMBL/GenBank/DDBJ whole genome shotgun (WGS) entry which is preliminary data.</text>
</comment>
<dbReference type="EMBL" id="SNRW01030941">
    <property type="protein sequence ID" value="KAA6357729.1"/>
    <property type="molecule type" value="Genomic_DNA"/>
</dbReference>
<sequence length="46" mass="5434">SVTVVEAKEVKMGEVIQFKTGKDNWENQLQKIWQHQVRQRIPANLE</sequence>
<gene>
    <name evidence="1" type="ORF">EZS28_046744</name>
</gene>